<evidence type="ECO:0000256" key="1">
    <source>
        <dbReference type="PROSITE-ProRule" id="PRU00110"/>
    </source>
</evidence>
<keyword evidence="4" id="KW-1185">Reference proteome</keyword>
<dbReference type="Pfam" id="PF01627">
    <property type="entry name" value="Hpt"/>
    <property type="match status" value="1"/>
</dbReference>
<protein>
    <recommendedName>
        <fullName evidence="2">HPt domain-containing protein</fullName>
    </recommendedName>
</protein>
<dbReference type="RefSeq" id="WP_345461830.1">
    <property type="nucleotide sequence ID" value="NZ_BAABKG010000005.1"/>
</dbReference>
<dbReference type="EMBL" id="BAABKG010000005">
    <property type="protein sequence ID" value="GAA5153599.1"/>
    <property type="molecule type" value="Genomic_DNA"/>
</dbReference>
<dbReference type="SUPFAM" id="SSF47226">
    <property type="entry name" value="Histidine-containing phosphotransfer domain, HPT domain"/>
    <property type="match status" value="1"/>
</dbReference>
<gene>
    <name evidence="3" type="ORF">GCM10023340_35840</name>
</gene>
<sequence>MSDRTPHTSAVLDGLDRLEGLDVERLDALRDLDPGETGYLDRAIANFQVTSTDAVAAIRAAVAEGDGVVVRARSHKIAGSALNLGCRRAGSVAQGLELAADREDAVRDADLAELDDAMAEARALLLRYRETYAS</sequence>
<dbReference type="PROSITE" id="PS50894">
    <property type="entry name" value="HPT"/>
    <property type="match status" value="1"/>
</dbReference>
<keyword evidence="1" id="KW-0597">Phosphoprotein</keyword>
<accession>A0ABP9Q162</accession>
<proteinExistence type="predicted"/>
<feature type="modified residue" description="Phosphohistidine" evidence="1">
    <location>
        <position position="75"/>
    </location>
</feature>
<evidence type="ECO:0000313" key="4">
    <source>
        <dbReference type="Proteomes" id="UP001500221"/>
    </source>
</evidence>
<dbReference type="InterPro" id="IPR036641">
    <property type="entry name" value="HPT_dom_sf"/>
</dbReference>
<comment type="caution">
    <text evidence="3">The sequence shown here is derived from an EMBL/GenBank/DDBJ whole genome shotgun (WGS) entry which is preliminary data.</text>
</comment>
<dbReference type="Proteomes" id="UP001500221">
    <property type="component" value="Unassembled WGS sequence"/>
</dbReference>
<reference evidence="4" key="1">
    <citation type="journal article" date="2019" name="Int. J. Syst. Evol. Microbiol.">
        <title>The Global Catalogue of Microorganisms (GCM) 10K type strain sequencing project: providing services to taxonomists for standard genome sequencing and annotation.</title>
        <authorList>
            <consortium name="The Broad Institute Genomics Platform"/>
            <consortium name="The Broad Institute Genome Sequencing Center for Infectious Disease"/>
            <person name="Wu L."/>
            <person name="Ma J."/>
        </authorList>
    </citation>
    <scope>NUCLEOTIDE SEQUENCE [LARGE SCALE GENOMIC DNA]</scope>
    <source>
        <strain evidence="4">JCM 18459</strain>
    </source>
</reference>
<dbReference type="Gene3D" id="1.20.120.160">
    <property type="entry name" value="HPT domain"/>
    <property type="match status" value="1"/>
</dbReference>
<name>A0ABP9Q162_9ACTN</name>
<evidence type="ECO:0000259" key="2">
    <source>
        <dbReference type="PROSITE" id="PS50894"/>
    </source>
</evidence>
<organism evidence="3 4">
    <name type="scientific">Nocardioides marinquilinus</name>
    <dbReference type="NCBI Taxonomy" id="1210400"/>
    <lineage>
        <taxon>Bacteria</taxon>
        <taxon>Bacillati</taxon>
        <taxon>Actinomycetota</taxon>
        <taxon>Actinomycetes</taxon>
        <taxon>Propionibacteriales</taxon>
        <taxon>Nocardioidaceae</taxon>
        <taxon>Nocardioides</taxon>
    </lineage>
</organism>
<dbReference type="InterPro" id="IPR008207">
    <property type="entry name" value="Sig_transdc_His_kin_Hpt_dom"/>
</dbReference>
<feature type="domain" description="HPt" evidence="2">
    <location>
        <begin position="36"/>
        <end position="132"/>
    </location>
</feature>
<evidence type="ECO:0000313" key="3">
    <source>
        <dbReference type="EMBL" id="GAA5153599.1"/>
    </source>
</evidence>